<accession>A0ABW0SQ77</accession>
<name>A0ABW0SQ77_9GAMM</name>
<dbReference type="EMBL" id="JBHSNM010000004">
    <property type="protein sequence ID" value="MFC5570851.1"/>
    <property type="molecule type" value="Genomic_DNA"/>
</dbReference>
<sequence length="99" mass="10604">MNARYVFLLAIALPATAAAAPPTPSPIVVDCAQRNWPSLERVAQETGLSAFDPVEHARKRAIVAGLRACRRGAGELLIVFESPRVQVRGMEVAQASAPR</sequence>
<reference evidence="3" key="1">
    <citation type="journal article" date="2019" name="Int. J. Syst. Evol. Microbiol.">
        <title>The Global Catalogue of Microorganisms (GCM) 10K type strain sequencing project: providing services to taxonomists for standard genome sequencing and annotation.</title>
        <authorList>
            <consortium name="The Broad Institute Genomics Platform"/>
            <consortium name="The Broad Institute Genome Sequencing Center for Infectious Disease"/>
            <person name="Wu L."/>
            <person name="Ma J."/>
        </authorList>
    </citation>
    <scope>NUCLEOTIDE SEQUENCE [LARGE SCALE GENOMIC DNA]</scope>
    <source>
        <strain evidence="3">KACC 11407</strain>
    </source>
</reference>
<dbReference type="Proteomes" id="UP001596036">
    <property type="component" value="Unassembled WGS sequence"/>
</dbReference>
<evidence type="ECO:0000256" key="1">
    <source>
        <dbReference type="SAM" id="SignalP"/>
    </source>
</evidence>
<gene>
    <name evidence="2" type="ORF">ACFPN1_12345</name>
</gene>
<dbReference type="RefSeq" id="WP_386755340.1">
    <property type="nucleotide sequence ID" value="NZ_JBHSNM010000004.1"/>
</dbReference>
<keyword evidence="3" id="KW-1185">Reference proteome</keyword>
<feature type="signal peptide" evidence="1">
    <location>
        <begin position="1"/>
        <end position="19"/>
    </location>
</feature>
<feature type="chain" id="PRO_5046085736" evidence="1">
    <location>
        <begin position="20"/>
        <end position="99"/>
    </location>
</feature>
<protein>
    <submittedName>
        <fullName evidence="2">Uncharacterized protein</fullName>
    </submittedName>
</protein>
<proteinExistence type="predicted"/>
<comment type="caution">
    <text evidence="2">The sequence shown here is derived from an EMBL/GenBank/DDBJ whole genome shotgun (WGS) entry which is preliminary data.</text>
</comment>
<organism evidence="2 3">
    <name type="scientific">Lysobacter yangpyeongensis</name>
    <dbReference type="NCBI Taxonomy" id="346182"/>
    <lineage>
        <taxon>Bacteria</taxon>
        <taxon>Pseudomonadati</taxon>
        <taxon>Pseudomonadota</taxon>
        <taxon>Gammaproteobacteria</taxon>
        <taxon>Lysobacterales</taxon>
        <taxon>Lysobacteraceae</taxon>
        <taxon>Lysobacter</taxon>
    </lineage>
</organism>
<evidence type="ECO:0000313" key="2">
    <source>
        <dbReference type="EMBL" id="MFC5570851.1"/>
    </source>
</evidence>
<keyword evidence="1" id="KW-0732">Signal</keyword>
<evidence type="ECO:0000313" key="3">
    <source>
        <dbReference type="Proteomes" id="UP001596036"/>
    </source>
</evidence>